<evidence type="ECO:0000256" key="8">
    <source>
        <dbReference type="ARBA" id="ARBA00022991"/>
    </source>
</evidence>
<evidence type="ECO:0000256" key="5">
    <source>
        <dbReference type="ARBA" id="ARBA00022741"/>
    </source>
</evidence>
<evidence type="ECO:0000256" key="7">
    <source>
        <dbReference type="ARBA" id="ARBA00022840"/>
    </source>
</evidence>
<feature type="compositionally biased region" description="Low complexity" evidence="12">
    <location>
        <begin position="35"/>
        <end position="49"/>
    </location>
</feature>
<dbReference type="InterPro" id="IPR013515">
    <property type="entry name" value="Phytochrome_cen-reg"/>
</dbReference>
<feature type="compositionally biased region" description="Low complexity" evidence="12">
    <location>
        <begin position="1"/>
        <end position="15"/>
    </location>
</feature>
<dbReference type="Pfam" id="PF00360">
    <property type="entry name" value="PHY"/>
    <property type="match status" value="1"/>
</dbReference>
<proteinExistence type="predicted"/>
<dbReference type="Gene3D" id="3.40.50.2300">
    <property type="match status" value="1"/>
</dbReference>
<feature type="compositionally biased region" description="Low complexity" evidence="12">
    <location>
        <begin position="290"/>
        <end position="303"/>
    </location>
</feature>
<keyword evidence="6" id="KW-0418">Kinase</keyword>
<keyword evidence="5" id="KW-0547">Nucleotide-binding</keyword>
<dbReference type="Pfam" id="PF02518">
    <property type="entry name" value="HATPase_c"/>
    <property type="match status" value="1"/>
</dbReference>
<feature type="compositionally biased region" description="Low complexity" evidence="12">
    <location>
        <begin position="1389"/>
        <end position="1403"/>
    </location>
</feature>
<feature type="region of interest" description="Disordered" evidence="12">
    <location>
        <begin position="1632"/>
        <end position="1653"/>
    </location>
</feature>
<feature type="compositionally biased region" description="Low complexity" evidence="12">
    <location>
        <begin position="680"/>
        <end position="694"/>
    </location>
</feature>
<feature type="domain" description="Response regulatory" evidence="15">
    <location>
        <begin position="1473"/>
        <end position="1605"/>
    </location>
</feature>
<dbReference type="SMART" id="SM00388">
    <property type="entry name" value="HisKA"/>
    <property type="match status" value="1"/>
</dbReference>
<dbReference type="GO" id="GO:0005524">
    <property type="term" value="F:ATP binding"/>
    <property type="evidence" value="ECO:0007669"/>
    <property type="project" value="UniProtKB-KW"/>
</dbReference>
<evidence type="ECO:0000256" key="11">
    <source>
        <dbReference type="PROSITE-ProRule" id="PRU00169"/>
    </source>
</evidence>
<keyword evidence="4" id="KW-0808">Transferase</keyword>
<dbReference type="SMART" id="SM00448">
    <property type="entry name" value="REC"/>
    <property type="match status" value="1"/>
</dbReference>
<dbReference type="InterPro" id="IPR036890">
    <property type="entry name" value="HATPase_C_sf"/>
</dbReference>
<dbReference type="Pfam" id="PF01590">
    <property type="entry name" value="GAF"/>
    <property type="match status" value="1"/>
</dbReference>
<dbReference type="InterPro" id="IPR003594">
    <property type="entry name" value="HATPase_dom"/>
</dbReference>
<dbReference type="InterPro" id="IPR003661">
    <property type="entry name" value="HisK_dim/P_dom"/>
</dbReference>
<dbReference type="InterPro" id="IPR001789">
    <property type="entry name" value="Sig_transdc_resp-reg_receiver"/>
</dbReference>
<feature type="region of interest" description="Disordered" evidence="12">
    <location>
        <begin position="674"/>
        <end position="722"/>
    </location>
</feature>
<keyword evidence="10" id="KW-0675">Receptor</keyword>
<organism evidence="16 17">
    <name type="scientific">Gymnopus androsaceus JB14</name>
    <dbReference type="NCBI Taxonomy" id="1447944"/>
    <lineage>
        <taxon>Eukaryota</taxon>
        <taxon>Fungi</taxon>
        <taxon>Dikarya</taxon>
        <taxon>Basidiomycota</taxon>
        <taxon>Agaricomycotina</taxon>
        <taxon>Agaricomycetes</taxon>
        <taxon>Agaricomycetidae</taxon>
        <taxon>Agaricales</taxon>
        <taxon>Marasmiineae</taxon>
        <taxon>Omphalotaceae</taxon>
        <taxon>Gymnopus</taxon>
    </lineage>
</organism>
<keyword evidence="3" id="KW-0716">Sensory transduction</keyword>
<dbReference type="InterPro" id="IPR011006">
    <property type="entry name" value="CheY-like_superfamily"/>
</dbReference>
<dbReference type="EMBL" id="ML769436">
    <property type="protein sequence ID" value="KAE9402319.1"/>
    <property type="molecule type" value="Genomic_DNA"/>
</dbReference>
<evidence type="ECO:0000256" key="10">
    <source>
        <dbReference type="ARBA" id="ARBA00023170"/>
    </source>
</evidence>
<feature type="region of interest" description="Disordered" evidence="12">
    <location>
        <begin position="509"/>
        <end position="648"/>
    </location>
</feature>
<evidence type="ECO:0000256" key="6">
    <source>
        <dbReference type="ARBA" id="ARBA00022777"/>
    </source>
</evidence>
<feature type="compositionally biased region" description="Gly residues" evidence="12">
    <location>
        <begin position="708"/>
        <end position="718"/>
    </location>
</feature>
<dbReference type="InterPro" id="IPR035965">
    <property type="entry name" value="PAS-like_dom_sf"/>
</dbReference>
<dbReference type="GO" id="GO:0009881">
    <property type="term" value="F:photoreceptor activity"/>
    <property type="evidence" value="ECO:0007669"/>
    <property type="project" value="UniProtKB-KW"/>
</dbReference>
<dbReference type="InterPro" id="IPR013654">
    <property type="entry name" value="PAS_2"/>
</dbReference>
<dbReference type="InterPro" id="IPR043150">
    <property type="entry name" value="Phytochrome_PHY_sf"/>
</dbReference>
<evidence type="ECO:0000259" key="15">
    <source>
        <dbReference type="PROSITE" id="PS50110"/>
    </source>
</evidence>
<keyword evidence="2 11" id="KW-0597">Phosphoprotein</keyword>
<evidence type="ECO:0000313" key="16">
    <source>
        <dbReference type="EMBL" id="KAE9402319.1"/>
    </source>
</evidence>
<dbReference type="Proteomes" id="UP000799118">
    <property type="component" value="Unassembled WGS sequence"/>
</dbReference>
<dbReference type="CDD" id="cd00082">
    <property type="entry name" value="HisKA"/>
    <property type="match status" value="1"/>
</dbReference>
<keyword evidence="8" id="KW-0157">Chromophore</keyword>
<sequence>MSNQSSNSPSPNSSSFIYPIKSLLGNIQPAPDGQSSSPPLSTSPELSRSLTLDLGSKNTYAVDSEFNEVVVSVASSSNKSHGRHQSTTETSKKRRMKRSQSIATAGEYLGSSRQQRNRTKRLSDEVPNFSHFPAAGEDPNSERSFSRFTSSSRAGSPSGSSIASSSIPEEAQPQLPQEYNARHPPALPIVAQQAFTSMSDSLLPGNNSPNQSSTSHWNPSELGIVHLPSIPSSSLRSSRRGSERSSSSKLHLSNNGSQSSDSSASSNLSKYHTPEEMSSGDDSKNHSVSRDSGQSSSSNSLASNDPEVPLVSVRFQHTQDEHGNHIVTGREGQLTRCEDEPIRTPGAVQGFGVLIVVEEQEEGLVVRQVSENATELLGLSPRYLFKLECFTDILPETQASLLWDNIEFLSEPSSDSHKVGEGGEEERDAPDVFLLSGYGAPGTAIPGLVLPPDPYDPWGLHEGQRRWTCWCAVHRPQPSPYLSNKAPAAHKPVIVMEFELESDIFNPLYHQPSTNPTSNSAASGVESPQSVGSHSSGSSGSDSASGSSSGSSGGQTGNSSDDSGSTSMSNSATNLLRRSSSSAGSSSSLETLRNISDSEITPPAISDNVSPQYPSGEAETIGPLQAQSGSKPNTLAIHGLPGDQQWAPSTEDIFESTTTRARPLLALERLRRLSRMPGRPESNSPNSPGFGSNGRSRRALRRSTLGPDAGGRKPGGAPGAPNGSVSMMDVFAVMAQINEQLGDAPDLDTFLKVVVGVIKDLTQFHRVLVYQFDEVWNGQVVAELVDWSMTHDLFKGLHFPAGDIPAQARELYKINKVRILYDRDQPTARIVVRNKDDLDQPLNMTHCYLRAMSPLHVKYLGNMGVRASMSVSIMAFGTLWGLVACHSYGEHGMRVSFPVRQMLRLLSQSISRNIERLSYAQRLHTRKLINTISSDSNPTGYIVSNADDLLGLFDADYGILVIGDGAKILGPNQHGQEILIMAQYLRLKQFNTIQVSQAVTKDFPDLKLSTGLEVIAGLLSVPLSSGGKDFIAFLRKGQPRDVHWAGKPYKPANSGATASLEPRTSFKIWSETVAGRCRAWTDEQLETAGVLALVYGKFIEVWREKENALQTTRLTNLLLSNATHEVRTPLNHIINYLEMALNGPLDFETRDNLSRSHIASKNLLFTINDLLDLTRLESGEPTSFNEPFDLAENIQDAVSIYRNEAIRRNIDFEVDVAQCPNTVVGDAKKIRTVVQNLTANALKYTASGKIAVRCIPYGEPEGLRGPSSTAMEIVVEDTGCGIPPVKLESMFREIEQVESSEPKTSTEPGVGLGLAVVARIVEQLGGQLRVDSKVDEGSRFSFLIPLSLSLPSEVSNTSGASSSTGSRSGSSLGSLRKSTNEIDSIVEALSNNLSQRSSPSPSEDSQRLRHISSRNSSVGSFPVSDSQYPIRPIKVQESETESIVKSQSSALTSPTSPTRRDNTEEKTDKTSLRVLIVEDNDINRLLLAKRLRMNGHTVVNTTNGQEGLDKVITDRNFDCILMDLSMPLLNGYESTERIREVEKESPPSPENQRLSLALNGRIPILAVSASLYEQQRSKLSDAGMDGWILKPIDFKRLATILKGVTDLTQRECDRYRSGYNWEVGGWLALENSSGHTSHTQDRVSAEGINTLAA</sequence>
<feature type="compositionally biased region" description="Polar residues" evidence="12">
    <location>
        <begin position="1413"/>
        <end position="1427"/>
    </location>
</feature>
<feature type="region of interest" description="Disordered" evidence="12">
    <location>
        <begin position="1389"/>
        <end position="1468"/>
    </location>
</feature>
<name>A0A6A4HV25_9AGAR</name>
<feature type="region of interest" description="Disordered" evidence="12">
    <location>
        <begin position="73"/>
        <end position="186"/>
    </location>
</feature>
<dbReference type="Gene3D" id="3.30.450.40">
    <property type="match status" value="1"/>
</dbReference>
<dbReference type="InterPro" id="IPR036097">
    <property type="entry name" value="HisK_dim/P_sf"/>
</dbReference>
<accession>A0A6A4HV25</accession>
<dbReference type="CDD" id="cd17546">
    <property type="entry name" value="REC_hyHK_CKI1_RcsC-like"/>
    <property type="match status" value="1"/>
</dbReference>
<feature type="compositionally biased region" description="Low complexity" evidence="12">
    <location>
        <begin position="226"/>
        <end position="236"/>
    </location>
</feature>
<evidence type="ECO:0000256" key="2">
    <source>
        <dbReference type="ARBA" id="ARBA00022553"/>
    </source>
</evidence>
<dbReference type="Pfam" id="PF08446">
    <property type="entry name" value="PAS_2"/>
    <property type="match status" value="1"/>
</dbReference>
<feature type="region of interest" description="Disordered" evidence="12">
    <location>
        <begin position="1"/>
        <end position="49"/>
    </location>
</feature>
<feature type="compositionally biased region" description="Low complexity" evidence="12">
    <location>
        <begin position="579"/>
        <end position="588"/>
    </location>
</feature>
<dbReference type="InterPro" id="IPR016132">
    <property type="entry name" value="Phyto_chromo_attachment"/>
</dbReference>
<dbReference type="PROSITE" id="PS50110">
    <property type="entry name" value="RESPONSE_REGULATORY"/>
    <property type="match status" value="1"/>
</dbReference>
<feature type="modified residue" description="4-aspartylphosphate" evidence="11">
    <location>
        <position position="1523"/>
    </location>
</feature>
<feature type="compositionally biased region" description="Low complexity" evidence="12">
    <location>
        <begin position="244"/>
        <end position="269"/>
    </location>
</feature>
<evidence type="ECO:0000259" key="13">
    <source>
        <dbReference type="PROSITE" id="PS50046"/>
    </source>
</evidence>
<feature type="compositionally biased region" description="Low complexity" evidence="12">
    <location>
        <begin position="527"/>
        <end position="550"/>
    </location>
</feature>
<feature type="domain" description="Histidine kinase" evidence="14">
    <location>
        <begin position="1121"/>
        <end position="1348"/>
    </location>
</feature>
<feature type="compositionally biased region" description="Polar residues" evidence="12">
    <location>
        <begin position="1441"/>
        <end position="1457"/>
    </location>
</feature>
<reference evidence="16" key="1">
    <citation type="journal article" date="2019" name="Environ. Microbiol.">
        <title>Fungal ecological strategies reflected in gene transcription - a case study of two litter decomposers.</title>
        <authorList>
            <person name="Barbi F."/>
            <person name="Kohler A."/>
            <person name="Barry K."/>
            <person name="Baskaran P."/>
            <person name="Daum C."/>
            <person name="Fauchery L."/>
            <person name="Ihrmark K."/>
            <person name="Kuo A."/>
            <person name="LaButti K."/>
            <person name="Lipzen A."/>
            <person name="Morin E."/>
            <person name="Grigoriev I.V."/>
            <person name="Henrissat B."/>
            <person name="Lindahl B."/>
            <person name="Martin F."/>
        </authorList>
    </citation>
    <scope>NUCLEOTIDE SEQUENCE</scope>
    <source>
        <strain evidence="16">JB14</strain>
    </source>
</reference>
<feature type="compositionally biased region" description="Polar residues" evidence="12">
    <location>
        <begin position="589"/>
        <end position="599"/>
    </location>
</feature>
<keyword evidence="17" id="KW-1185">Reference proteome</keyword>
<dbReference type="Gene3D" id="3.30.450.20">
    <property type="entry name" value="PAS domain"/>
    <property type="match status" value="1"/>
</dbReference>
<dbReference type="InterPro" id="IPR003018">
    <property type="entry name" value="GAF"/>
</dbReference>
<dbReference type="Gene3D" id="3.30.565.10">
    <property type="entry name" value="Histidine kinase-like ATPase, C-terminal domain"/>
    <property type="match status" value="1"/>
</dbReference>
<dbReference type="PROSITE" id="PS50109">
    <property type="entry name" value="HIS_KIN"/>
    <property type="match status" value="1"/>
</dbReference>
<feature type="domain" description="Phytochrome chromophore attachment site" evidence="13">
    <location>
        <begin position="746"/>
        <end position="908"/>
    </location>
</feature>
<dbReference type="GO" id="GO:0009584">
    <property type="term" value="P:detection of visible light"/>
    <property type="evidence" value="ECO:0007669"/>
    <property type="project" value="InterPro"/>
</dbReference>
<evidence type="ECO:0000256" key="3">
    <source>
        <dbReference type="ARBA" id="ARBA00022606"/>
    </source>
</evidence>
<feature type="region of interest" description="Disordered" evidence="12">
    <location>
        <begin position="1352"/>
        <end position="1376"/>
    </location>
</feature>
<dbReference type="InterPro" id="IPR005467">
    <property type="entry name" value="His_kinase_dom"/>
</dbReference>
<protein>
    <submittedName>
        <fullName evidence="16">Uncharacterized protein</fullName>
    </submittedName>
</protein>
<feature type="compositionally biased region" description="Polar residues" evidence="12">
    <location>
        <begin position="511"/>
        <end position="522"/>
    </location>
</feature>
<dbReference type="OrthoDB" id="2015534at2759"/>
<dbReference type="SUPFAM" id="SSF47384">
    <property type="entry name" value="Homodimeric domain of signal transducing histidine kinase"/>
    <property type="match status" value="1"/>
</dbReference>
<feature type="compositionally biased region" description="Low complexity" evidence="12">
    <location>
        <begin position="557"/>
        <end position="571"/>
    </location>
</feature>
<dbReference type="PROSITE" id="PS50046">
    <property type="entry name" value="PHYTOCHROME_2"/>
    <property type="match status" value="1"/>
</dbReference>
<dbReference type="Pfam" id="PF00512">
    <property type="entry name" value="HisKA"/>
    <property type="match status" value="1"/>
</dbReference>
<feature type="compositionally biased region" description="Low complexity" evidence="12">
    <location>
        <begin position="146"/>
        <end position="169"/>
    </location>
</feature>
<evidence type="ECO:0000313" key="17">
    <source>
        <dbReference type="Proteomes" id="UP000799118"/>
    </source>
</evidence>
<evidence type="ECO:0000256" key="4">
    <source>
        <dbReference type="ARBA" id="ARBA00022679"/>
    </source>
</evidence>
<dbReference type="PANTHER" id="PTHR43065">
    <property type="entry name" value="SENSOR HISTIDINE KINASE"/>
    <property type="match status" value="1"/>
</dbReference>
<keyword evidence="1" id="KW-0600">Photoreceptor protein</keyword>
<dbReference type="GO" id="GO:0000155">
    <property type="term" value="F:phosphorelay sensor kinase activity"/>
    <property type="evidence" value="ECO:0007669"/>
    <property type="project" value="InterPro"/>
</dbReference>
<dbReference type="InterPro" id="IPR004358">
    <property type="entry name" value="Sig_transdc_His_kin-like_C"/>
</dbReference>
<feature type="compositionally biased region" description="Polar residues" evidence="12">
    <location>
        <begin position="200"/>
        <end position="218"/>
    </location>
</feature>
<keyword evidence="7" id="KW-0067">ATP-binding</keyword>
<keyword evidence="9" id="KW-0902">Two-component regulatory system</keyword>
<evidence type="ECO:0000256" key="1">
    <source>
        <dbReference type="ARBA" id="ARBA00022543"/>
    </source>
</evidence>
<dbReference type="SUPFAM" id="SSF55781">
    <property type="entry name" value="GAF domain-like"/>
    <property type="match status" value="2"/>
</dbReference>
<gene>
    <name evidence="16" type="ORF">BT96DRAFT_855812</name>
</gene>
<dbReference type="Gene3D" id="3.30.450.270">
    <property type="match status" value="1"/>
</dbReference>
<dbReference type="SUPFAM" id="SSF52172">
    <property type="entry name" value="CheY-like"/>
    <property type="match status" value="1"/>
</dbReference>
<dbReference type="SMART" id="SM00387">
    <property type="entry name" value="HATPase_c"/>
    <property type="match status" value="1"/>
</dbReference>
<dbReference type="PANTHER" id="PTHR43065:SF10">
    <property type="entry name" value="PEROXIDE STRESS-ACTIVATED HISTIDINE KINASE MAK3"/>
    <property type="match status" value="1"/>
</dbReference>
<feature type="compositionally biased region" description="Basic and acidic residues" evidence="12">
    <location>
        <begin position="1458"/>
        <end position="1468"/>
    </location>
</feature>
<dbReference type="SUPFAM" id="SSF55785">
    <property type="entry name" value="PYP-like sensor domain (PAS domain)"/>
    <property type="match status" value="1"/>
</dbReference>
<dbReference type="SUPFAM" id="SSF55874">
    <property type="entry name" value="ATPase domain of HSP90 chaperone/DNA topoisomerase II/histidine kinase"/>
    <property type="match status" value="1"/>
</dbReference>
<feature type="region of interest" description="Disordered" evidence="12">
    <location>
        <begin position="200"/>
        <end position="305"/>
    </location>
</feature>
<dbReference type="Pfam" id="PF00072">
    <property type="entry name" value="Response_reg"/>
    <property type="match status" value="1"/>
</dbReference>
<evidence type="ECO:0000259" key="14">
    <source>
        <dbReference type="PROSITE" id="PS50109"/>
    </source>
</evidence>
<dbReference type="GO" id="GO:0006355">
    <property type="term" value="P:regulation of DNA-templated transcription"/>
    <property type="evidence" value="ECO:0007669"/>
    <property type="project" value="InterPro"/>
</dbReference>
<dbReference type="PRINTS" id="PR00344">
    <property type="entry name" value="BCTRLSENSOR"/>
</dbReference>
<dbReference type="InterPro" id="IPR029016">
    <property type="entry name" value="GAF-like_dom_sf"/>
</dbReference>
<dbReference type="SMART" id="SM00065">
    <property type="entry name" value="GAF"/>
    <property type="match status" value="1"/>
</dbReference>
<dbReference type="Gene3D" id="1.10.287.130">
    <property type="match status" value="1"/>
</dbReference>
<evidence type="ECO:0000256" key="12">
    <source>
        <dbReference type="SAM" id="MobiDB-lite"/>
    </source>
</evidence>
<evidence type="ECO:0000256" key="9">
    <source>
        <dbReference type="ARBA" id="ARBA00023012"/>
    </source>
</evidence>